<accession>A0A6C0J3D3</accession>
<sequence>MDQVLQQSPQNIDKATIEAIFIKNNENVLDTLFELWEIDDNKNSDTDISDIVSSSIEIVDIKKDINENKKWSNIRDICDSFDIEMQKVMKK</sequence>
<dbReference type="EMBL" id="MN740304">
    <property type="protein sequence ID" value="QHT99136.1"/>
    <property type="molecule type" value="Genomic_DNA"/>
</dbReference>
<name>A0A6C0J3D3_9ZZZZ</name>
<dbReference type="AlphaFoldDB" id="A0A6C0J3D3"/>
<proteinExistence type="predicted"/>
<protein>
    <submittedName>
        <fullName evidence="1">Uncharacterized protein</fullName>
    </submittedName>
</protein>
<reference evidence="1" key="1">
    <citation type="journal article" date="2020" name="Nature">
        <title>Giant virus diversity and host interactions through global metagenomics.</title>
        <authorList>
            <person name="Schulz F."/>
            <person name="Roux S."/>
            <person name="Paez-Espino D."/>
            <person name="Jungbluth S."/>
            <person name="Walsh D.A."/>
            <person name="Denef V.J."/>
            <person name="McMahon K.D."/>
            <person name="Konstantinidis K.T."/>
            <person name="Eloe-Fadrosh E.A."/>
            <person name="Kyrpides N.C."/>
            <person name="Woyke T."/>
        </authorList>
    </citation>
    <scope>NUCLEOTIDE SEQUENCE</scope>
    <source>
        <strain evidence="1">GVMAG-M-3300025695-21</strain>
    </source>
</reference>
<evidence type="ECO:0000313" key="1">
    <source>
        <dbReference type="EMBL" id="QHT99136.1"/>
    </source>
</evidence>
<organism evidence="1">
    <name type="scientific">viral metagenome</name>
    <dbReference type="NCBI Taxonomy" id="1070528"/>
    <lineage>
        <taxon>unclassified sequences</taxon>
        <taxon>metagenomes</taxon>
        <taxon>organismal metagenomes</taxon>
    </lineage>
</organism>